<accession>A0ABY5FWP8</accession>
<dbReference type="Pfam" id="PF04402">
    <property type="entry name" value="SIMPL"/>
    <property type="match status" value="1"/>
</dbReference>
<dbReference type="Proteomes" id="UP001060039">
    <property type="component" value="Chromosome"/>
</dbReference>
<sequence>MTPLTLTVQGTARIELEPERATVRFTVAADGPDRRPVVDAVTASLAAVSALLDERCDAEAGPILAWSVDQVAASAQRPWTNDGSQAPLVHRASTSGRATLLAEATGVAELVDTLAGHGTVAIDALEWSLTDARLAAAQSEVRTLAVGDALGRAQVLAAAVGRSEVVAVALADPGMLDGPSPIPQPRFEKAMAMAMDAGGSGFALRPQPIIIEIAVDARFTA</sequence>
<proteinExistence type="predicted"/>
<dbReference type="InterPro" id="IPR007497">
    <property type="entry name" value="SIMPL/DUF541"/>
</dbReference>
<organism evidence="1 2">
    <name type="scientific">Microcella humidisoli</name>
    <dbReference type="NCBI Taxonomy" id="2963406"/>
    <lineage>
        <taxon>Bacteria</taxon>
        <taxon>Bacillati</taxon>
        <taxon>Actinomycetota</taxon>
        <taxon>Actinomycetes</taxon>
        <taxon>Micrococcales</taxon>
        <taxon>Microbacteriaceae</taxon>
        <taxon>Microcella</taxon>
    </lineage>
</organism>
<keyword evidence="2" id="KW-1185">Reference proteome</keyword>
<protein>
    <submittedName>
        <fullName evidence="1">SIMPL domain-containing protein</fullName>
    </submittedName>
</protein>
<evidence type="ECO:0000313" key="1">
    <source>
        <dbReference type="EMBL" id="UTT62730.1"/>
    </source>
</evidence>
<dbReference type="Gene3D" id="3.30.110.170">
    <property type="entry name" value="Protein of unknown function (DUF541), domain 1"/>
    <property type="match status" value="1"/>
</dbReference>
<dbReference type="RefSeq" id="WP_255159861.1">
    <property type="nucleotide sequence ID" value="NZ_CP101497.1"/>
</dbReference>
<dbReference type="Gene3D" id="3.30.70.2970">
    <property type="entry name" value="Protein of unknown function (DUF541), domain 2"/>
    <property type="match status" value="1"/>
</dbReference>
<dbReference type="EMBL" id="CP101497">
    <property type="protein sequence ID" value="UTT62730.1"/>
    <property type="molecule type" value="Genomic_DNA"/>
</dbReference>
<name>A0ABY5FWP8_9MICO</name>
<gene>
    <name evidence="1" type="ORF">NNL39_01005</name>
</gene>
<reference evidence="1" key="1">
    <citation type="submission" date="2022-07" db="EMBL/GenBank/DDBJ databases">
        <title>Taxonomic analysis of Microcella humidisoli nov. sp., isolated from riverside soil.</title>
        <authorList>
            <person name="Molina K.M."/>
            <person name="Kim S.B."/>
        </authorList>
    </citation>
    <scope>NUCLEOTIDE SEQUENCE</scope>
    <source>
        <strain evidence="1">MMS21-STM10</strain>
    </source>
</reference>
<evidence type="ECO:0000313" key="2">
    <source>
        <dbReference type="Proteomes" id="UP001060039"/>
    </source>
</evidence>